<dbReference type="PaxDb" id="411460-RUMTOR_01974"/>
<proteinExistence type="predicted"/>
<protein>
    <submittedName>
        <fullName evidence="1">Uncharacterized protein</fullName>
    </submittedName>
</protein>
<dbReference type="Proteomes" id="UP000003577">
    <property type="component" value="Unassembled WGS sequence"/>
</dbReference>
<dbReference type="HOGENOM" id="CLU_3029711_0_0_9"/>
<dbReference type="EMBL" id="AAVP02000010">
    <property type="protein sequence ID" value="EDK23895.1"/>
    <property type="molecule type" value="Genomic_DNA"/>
</dbReference>
<evidence type="ECO:0000313" key="1">
    <source>
        <dbReference type="EMBL" id="EDK23895.1"/>
    </source>
</evidence>
<sequence>MTDFVKCKKCFFSEQSVCYNIGYENAGARSVGYGTQYMEKEEVRWMHTEQLMIRL</sequence>
<reference evidence="1 2" key="2">
    <citation type="submission" date="2007-04" db="EMBL/GenBank/DDBJ databases">
        <title>Draft genome sequence of Ruminococcus torques (ATCC 27756).</title>
        <authorList>
            <person name="Sudarsanam P."/>
            <person name="Ley R."/>
            <person name="Guruge J."/>
            <person name="Turnbaugh P.J."/>
            <person name="Mahowald M."/>
            <person name="Liep D."/>
            <person name="Gordon J."/>
        </authorList>
    </citation>
    <scope>NUCLEOTIDE SEQUENCE [LARGE SCALE GENOMIC DNA]</scope>
    <source>
        <strain evidence="1 2">ATCC 27756</strain>
    </source>
</reference>
<reference evidence="1 2" key="1">
    <citation type="submission" date="2007-03" db="EMBL/GenBank/DDBJ databases">
        <authorList>
            <person name="Fulton L."/>
            <person name="Clifton S."/>
            <person name="Fulton B."/>
            <person name="Xu J."/>
            <person name="Minx P."/>
            <person name="Pepin K.H."/>
            <person name="Johnson M."/>
            <person name="Thiruvilangam P."/>
            <person name="Bhonagiri V."/>
            <person name="Nash W.E."/>
            <person name="Mardis E.R."/>
            <person name="Wilson R.K."/>
        </authorList>
    </citation>
    <scope>NUCLEOTIDE SEQUENCE [LARGE SCALE GENOMIC DNA]</scope>
    <source>
        <strain evidence="1 2">ATCC 27756</strain>
    </source>
</reference>
<evidence type="ECO:0000313" key="2">
    <source>
        <dbReference type="Proteomes" id="UP000003577"/>
    </source>
</evidence>
<dbReference type="AlphaFoldDB" id="A5KNZ7"/>
<gene>
    <name evidence="1" type="ORF">RUMTOR_01974</name>
</gene>
<organism evidence="1 2">
    <name type="scientific">[Ruminococcus] torques ATCC 27756</name>
    <dbReference type="NCBI Taxonomy" id="411460"/>
    <lineage>
        <taxon>Bacteria</taxon>
        <taxon>Bacillati</taxon>
        <taxon>Bacillota</taxon>
        <taxon>Clostridia</taxon>
        <taxon>Lachnospirales</taxon>
        <taxon>Lachnospiraceae</taxon>
        <taxon>Mediterraneibacter</taxon>
    </lineage>
</organism>
<accession>A5KNZ7</accession>
<comment type="caution">
    <text evidence="1">The sequence shown here is derived from an EMBL/GenBank/DDBJ whole genome shotgun (WGS) entry which is preliminary data.</text>
</comment>
<name>A5KNZ7_9FIRM</name>